<dbReference type="SUPFAM" id="SSF103473">
    <property type="entry name" value="MFS general substrate transporter"/>
    <property type="match status" value="1"/>
</dbReference>
<dbReference type="GO" id="GO:0016020">
    <property type="term" value="C:membrane"/>
    <property type="evidence" value="ECO:0000318"/>
    <property type="project" value="GO_Central"/>
</dbReference>
<keyword evidence="3 6" id="KW-0812">Transmembrane</keyword>
<dbReference type="GO" id="GO:0055085">
    <property type="term" value="P:transmembrane transport"/>
    <property type="evidence" value="ECO:0000318"/>
    <property type="project" value="GO_Central"/>
</dbReference>
<dbReference type="PaxDb" id="3880-AET04348"/>
<feature type="transmembrane region" description="Helical" evidence="6">
    <location>
        <begin position="212"/>
        <end position="234"/>
    </location>
</feature>
<reference evidence="7 9" key="1">
    <citation type="journal article" date="2011" name="Nature">
        <title>The Medicago genome provides insight into the evolution of rhizobial symbioses.</title>
        <authorList>
            <person name="Young N.D."/>
            <person name="Debelle F."/>
            <person name="Oldroyd G.E."/>
            <person name="Geurts R."/>
            <person name="Cannon S.B."/>
            <person name="Udvardi M.K."/>
            <person name="Benedito V.A."/>
            <person name="Mayer K.F."/>
            <person name="Gouzy J."/>
            <person name="Schoof H."/>
            <person name="Van de Peer Y."/>
            <person name="Proost S."/>
            <person name="Cook D.R."/>
            <person name="Meyers B.C."/>
            <person name="Spannagl M."/>
            <person name="Cheung F."/>
            <person name="De Mita S."/>
            <person name="Krishnakumar V."/>
            <person name="Gundlach H."/>
            <person name="Zhou S."/>
            <person name="Mudge J."/>
            <person name="Bharti A.K."/>
            <person name="Murray J.D."/>
            <person name="Naoumkina M.A."/>
            <person name="Rosen B."/>
            <person name="Silverstein K.A."/>
            <person name="Tang H."/>
            <person name="Rombauts S."/>
            <person name="Zhao P.X."/>
            <person name="Zhou P."/>
            <person name="Barbe V."/>
            <person name="Bardou P."/>
            <person name="Bechner M."/>
            <person name="Bellec A."/>
            <person name="Berger A."/>
            <person name="Berges H."/>
            <person name="Bidwell S."/>
            <person name="Bisseling T."/>
            <person name="Choisne N."/>
            <person name="Couloux A."/>
            <person name="Denny R."/>
            <person name="Deshpande S."/>
            <person name="Dai X."/>
            <person name="Doyle J.J."/>
            <person name="Dudez A.M."/>
            <person name="Farmer A.D."/>
            <person name="Fouteau S."/>
            <person name="Franken C."/>
            <person name="Gibelin C."/>
            <person name="Gish J."/>
            <person name="Goldstein S."/>
            <person name="Gonzalez A.J."/>
            <person name="Green P.J."/>
            <person name="Hallab A."/>
            <person name="Hartog M."/>
            <person name="Hua A."/>
            <person name="Humphray S.J."/>
            <person name="Jeong D.H."/>
            <person name="Jing Y."/>
            <person name="Jocker A."/>
            <person name="Kenton S.M."/>
            <person name="Kim D.J."/>
            <person name="Klee K."/>
            <person name="Lai H."/>
            <person name="Lang C."/>
            <person name="Lin S."/>
            <person name="Macmil S.L."/>
            <person name="Magdelenat G."/>
            <person name="Matthews L."/>
            <person name="McCorrison J."/>
            <person name="Monaghan E.L."/>
            <person name="Mun J.H."/>
            <person name="Najar F.Z."/>
            <person name="Nicholson C."/>
            <person name="Noirot C."/>
            <person name="O'Bleness M."/>
            <person name="Paule C.R."/>
            <person name="Poulain J."/>
            <person name="Prion F."/>
            <person name="Qin B."/>
            <person name="Qu C."/>
            <person name="Retzel E.F."/>
            <person name="Riddle C."/>
            <person name="Sallet E."/>
            <person name="Samain S."/>
            <person name="Samson N."/>
            <person name="Sanders I."/>
            <person name="Saurat O."/>
            <person name="Scarpelli C."/>
            <person name="Schiex T."/>
            <person name="Segurens B."/>
            <person name="Severin A.J."/>
            <person name="Sherrier D.J."/>
            <person name="Shi R."/>
            <person name="Sims S."/>
            <person name="Singer S.R."/>
            <person name="Sinharoy S."/>
            <person name="Sterck L."/>
            <person name="Viollet A."/>
            <person name="Wang B.B."/>
            <person name="Wang K."/>
            <person name="Wang M."/>
            <person name="Wang X."/>
            <person name="Warfsmann J."/>
            <person name="Weissenbach J."/>
            <person name="White D.D."/>
            <person name="White J.D."/>
            <person name="Wiley G.B."/>
            <person name="Wincker P."/>
            <person name="Xing Y."/>
            <person name="Yang L."/>
            <person name="Yao Z."/>
            <person name="Ying F."/>
            <person name="Zhai J."/>
            <person name="Zhou L."/>
            <person name="Zuber A."/>
            <person name="Denarie J."/>
            <person name="Dixon R.A."/>
            <person name="May G.D."/>
            <person name="Schwartz D.C."/>
            <person name="Rogers J."/>
            <person name="Quetier F."/>
            <person name="Town C.D."/>
            <person name="Roe B.A."/>
        </authorList>
    </citation>
    <scope>NUCLEOTIDE SEQUENCE [LARGE SCALE GENOMIC DNA]</scope>
    <source>
        <strain evidence="7">A17</strain>
        <strain evidence="8 9">cv. Jemalong A17</strain>
    </source>
</reference>
<dbReference type="GO" id="GO:0022857">
    <property type="term" value="F:transmembrane transporter activity"/>
    <property type="evidence" value="ECO:0000318"/>
    <property type="project" value="GO_Central"/>
</dbReference>
<name>G7L7Z1_MEDTR</name>
<feature type="transmembrane region" description="Helical" evidence="6">
    <location>
        <begin position="96"/>
        <end position="116"/>
    </location>
</feature>
<comment type="similarity">
    <text evidence="2">Belongs to the major facilitator superfamily. Proton-dependent oligopeptide transporter (POT/PTR) (TC 2.A.17) family.</text>
</comment>
<evidence type="ECO:0000256" key="1">
    <source>
        <dbReference type="ARBA" id="ARBA00004141"/>
    </source>
</evidence>
<dbReference type="InterPro" id="IPR000109">
    <property type="entry name" value="POT_fam"/>
</dbReference>
<reference evidence="8" key="3">
    <citation type="submission" date="2015-04" db="UniProtKB">
        <authorList>
            <consortium name="EnsemblPlants"/>
        </authorList>
    </citation>
    <scope>IDENTIFICATION</scope>
    <source>
        <strain evidence="8">cv. Jemalong A17</strain>
    </source>
</reference>
<organism evidence="7 9">
    <name type="scientific">Medicago truncatula</name>
    <name type="common">Barrel medic</name>
    <name type="synonym">Medicago tribuloides</name>
    <dbReference type="NCBI Taxonomy" id="3880"/>
    <lineage>
        <taxon>Eukaryota</taxon>
        <taxon>Viridiplantae</taxon>
        <taxon>Streptophyta</taxon>
        <taxon>Embryophyta</taxon>
        <taxon>Tracheophyta</taxon>
        <taxon>Spermatophyta</taxon>
        <taxon>Magnoliopsida</taxon>
        <taxon>eudicotyledons</taxon>
        <taxon>Gunneridae</taxon>
        <taxon>Pentapetalae</taxon>
        <taxon>rosids</taxon>
        <taxon>fabids</taxon>
        <taxon>Fabales</taxon>
        <taxon>Fabaceae</taxon>
        <taxon>Papilionoideae</taxon>
        <taxon>50 kb inversion clade</taxon>
        <taxon>NPAAA clade</taxon>
        <taxon>Hologalegina</taxon>
        <taxon>IRL clade</taxon>
        <taxon>Trifolieae</taxon>
        <taxon>Medicago</taxon>
    </lineage>
</organism>
<protein>
    <submittedName>
        <fullName evidence="7">Peptide/nitrate transporter</fullName>
    </submittedName>
</protein>
<keyword evidence="4 6" id="KW-1133">Transmembrane helix</keyword>
<evidence type="ECO:0000256" key="5">
    <source>
        <dbReference type="ARBA" id="ARBA00023136"/>
    </source>
</evidence>
<comment type="subcellular location">
    <subcellularLocation>
        <location evidence="1">Membrane</location>
        <topology evidence="1">Multi-pass membrane protein</topology>
    </subcellularLocation>
</comment>
<dbReference type="EMBL" id="CM001224">
    <property type="protein sequence ID" value="AET04348.1"/>
    <property type="molecule type" value="Genomic_DNA"/>
</dbReference>
<feature type="transmembrane region" description="Helical" evidence="6">
    <location>
        <begin position="502"/>
        <end position="523"/>
    </location>
</feature>
<feature type="transmembrane region" description="Helical" evidence="6">
    <location>
        <begin position="29"/>
        <end position="55"/>
    </location>
</feature>
<reference evidence="7 9" key="2">
    <citation type="journal article" date="2014" name="BMC Genomics">
        <title>An improved genome release (version Mt4.0) for the model legume Medicago truncatula.</title>
        <authorList>
            <person name="Tang H."/>
            <person name="Krishnakumar V."/>
            <person name="Bidwell S."/>
            <person name="Rosen B."/>
            <person name="Chan A."/>
            <person name="Zhou S."/>
            <person name="Gentzbittel L."/>
            <person name="Childs K.L."/>
            <person name="Yandell M."/>
            <person name="Gundlach H."/>
            <person name="Mayer K.F."/>
            <person name="Schwartz D.C."/>
            <person name="Town C.D."/>
        </authorList>
    </citation>
    <scope>GENOME REANNOTATION</scope>
    <source>
        <strain evidence="8 9">cv. Jemalong A17</strain>
    </source>
</reference>
<dbReference type="InterPro" id="IPR036259">
    <property type="entry name" value="MFS_trans_sf"/>
</dbReference>
<feature type="transmembrane region" description="Helical" evidence="6">
    <location>
        <begin position="469"/>
        <end position="490"/>
    </location>
</feature>
<dbReference type="Proteomes" id="UP000002051">
    <property type="component" value="Chromosome 8"/>
</dbReference>
<evidence type="ECO:0000256" key="6">
    <source>
        <dbReference type="SAM" id="Phobius"/>
    </source>
</evidence>
<evidence type="ECO:0000256" key="4">
    <source>
        <dbReference type="ARBA" id="ARBA00022989"/>
    </source>
</evidence>
<feature type="transmembrane region" description="Helical" evidence="6">
    <location>
        <begin position="334"/>
        <end position="356"/>
    </location>
</feature>
<feature type="transmembrane region" description="Helical" evidence="6">
    <location>
        <begin position="549"/>
        <end position="568"/>
    </location>
</feature>
<dbReference type="OMA" id="CFLWCAM"/>
<dbReference type="PANTHER" id="PTHR11654">
    <property type="entry name" value="OLIGOPEPTIDE TRANSPORTER-RELATED"/>
    <property type="match status" value="1"/>
</dbReference>
<feature type="transmembrane region" description="Helical" evidence="6">
    <location>
        <begin position="67"/>
        <end position="89"/>
    </location>
</feature>
<evidence type="ECO:0000313" key="8">
    <source>
        <dbReference type="EnsemblPlants" id="AET04348"/>
    </source>
</evidence>
<keyword evidence="9" id="KW-1185">Reference proteome</keyword>
<dbReference type="Pfam" id="PF00854">
    <property type="entry name" value="PTR2"/>
    <property type="match status" value="1"/>
</dbReference>
<keyword evidence="5 6" id="KW-0472">Membrane</keyword>
<dbReference type="EnsemblPlants" id="AET04348">
    <property type="protein sequence ID" value="AET04348"/>
    <property type="gene ID" value="MTR_8g087810"/>
</dbReference>
<feature type="transmembrane region" description="Helical" evidence="6">
    <location>
        <begin position="183"/>
        <end position="206"/>
    </location>
</feature>
<evidence type="ECO:0000256" key="2">
    <source>
        <dbReference type="ARBA" id="ARBA00005982"/>
    </source>
</evidence>
<dbReference type="AlphaFoldDB" id="G7L7Z1"/>
<proteinExistence type="inferred from homology"/>
<feature type="transmembrane region" description="Helical" evidence="6">
    <location>
        <begin position="417"/>
        <end position="437"/>
    </location>
</feature>
<accession>G7L7Z1</accession>
<feature type="transmembrane region" description="Helical" evidence="6">
    <location>
        <begin position="142"/>
        <end position="162"/>
    </location>
</feature>
<sequence length="587" mass="65523">MEEELVDGKVDWRGRRAVRHKHGGMKVSLLVLGAFAFESMATLALAVNFVSYFIGIMHYELADAANMVTNFMGVSNLLSIVVAVLADSFIGRYKTVLISGFFECLGLALLTVQAHYPNLKPAICNLLDKNAVCEKINGNHEAFLFISLYLLAFGSAGLKASLPAHGADQFDEKDPKETRQMSSFFNALLLAVCIGGSVSLTFNVWIQNSKGWDWGFGISTIAIVFAMIIFALGLPLYRIHAAQRTNCIIEILQVYIAAIRNRNLPHPADSEELYEIEHDKEAAVEIEYLPHRDIFRFLDKAAIERKSDDLQSEKQEIPNPWKLCRVTQVENAKIILSMIPIFCCTIIMTLCLAQLQTFSVQQGFTMDTRITKHFNIPPPSLPIIPIGFLVIIIPVYDRICVPVLRKFTGIPTGVTHLQRIGVGLILSCISMAIAAIIEVKRKNVARDNNMLDAVPGVQPLPLSIFWLSFQYFVFGIADMFTYVGLLEFFYSEAPKGLKSTSTCFLWSSMALGYFLSSIMVQIVNNATKNVTASGGWLAGNNINRNHLNLFYLLLSLISLINFFVYLVISKRYKYRPQGPTVKGVDSQ</sequence>
<feature type="transmembrane region" description="Helical" evidence="6">
    <location>
        <begin position="376"/>
        <end position="396"/>
    </location>
</feature>
<gene>
    <name evidence="7" type="ordered locus">MTR_8g087810</name>
</gene>
<evidence type="ECO:0000256" key="3">
    <source>
        <dbReference type="ARBA" id="ARBA00022692"/>
    </source>
</evidence>
<dbReference type="eggNOG" id="KOG1237">
    <property type="taxonomic scope" value="Eukaryota"/>
</dbReference>
<evidence type="ECO:0000313" key="9">
    <source>
        <dbReference type="Proteomes" id="UP000002051"/>
    </source>
</evidence>
<dbReference type="HOGENOM" id="CLU_009313_4_0_1"/>
<evidence type="ECO:0000313" key="7">
    <source>
        <dbReference type="EMBL" id="AET04348.1"/>
    </source>
</evidence>
<dbReference type="Gene3D" id="1.20.1250.20">
    <property type="entry name" value="MFS general substrate transporter like domains"/>
    <property type="match status" value="1"/>
</dbReference>